<dbReference type="RefSeq" id="XP_010769250.1">
    <property type="nucleotide sequence ID" value="XM_010770948.1"/>
</dbReference>
<reference evidence="2" key="1">
    <citation type="submission" date="2025-08" db="UniProtKB">
        <authorList>
            <consortium name="RefSeq"/>
        </authorList>
    </citation>
    <scope>IDENTIFICATION</scope>
    <source>
        <tissue evidence="2">Muscle</tissue>
    </source>
</reference>
<dbReference type="GO" id="GO:0044599">
    <property type="term" value="C:AP-5 adaptor complex"/>
    <property type="evidence" value="ECO:0007669"/>
    <property type="project" value="InterPro"/>
</dbReference>
<organism evidence="1 2">
    <name type="scientific">Notothenia coriiceps</name>
    <name type="common">black rockcod</name>
    <dbReference type="NCBI Taxonomy" id="8208"/>
    <lineage>
        <taxon>Eukaryota</taxon>
        <taxon>Metazoa</taxon>
        <taxon>Chordata</taxon>
        <taxon>Craniata</taxon>
        <taxon>Vertebrata</taxon>
        <taxon>Euteleostomi</taxon>
        <taxon>Actinopterygii</taxon>
        <taxon>Neopterygii</taxon>
        <taxon>Teleostei</taxon>
        <taxon>Neoteleostei</taxon>
        <taxon>Acanthomorphata</taxon>
        <taxon>Eupercaria</taxon>
        <taxon>Perciformes</taxon>
        <taxon>Notothenioidei</taxon>
        <taxon>Nototheniidae</taxon>
        <taxon>Notothenia</taxon>
    </lineage>
</organism>
<dbReference type="AlphaFoldDB" id="A0A6I9N5B4"/>
<evidence type="ECO:0000313" key="1">
    <source>
        <dbReference type="Proteomes" id="UP000504611"/>
    </source>
</evidence>
<name>A0A6I9N5B4_9TELE</name>
<protein>
    <submittedName>
        <fullName evidence="2">AP-5 complex subunit zeta-1-like</fullName>
    </submittedName>
</protein>
<accession>A0A6I9N5B4</accession>
<keyword evidence="1" id="KW-1185">Reference proteome</keyword>
<dbReference type="KEGG" id="ncc:104945301"/>
<proteinExistence type="predicted"/>
<feature type="non-terminal residue" evidence="2">
    <location>
        <position position="98"/>
    </location>
</feature>
<dbReference type="OrthoDB" id="744564at2759"/>
<evidence type="ECO:0000313" key="2">
    <source>
        <dbReference type="RefSeq" id="XP_010769250.1"/>
    </source>
</evidence>
<sequence length="98" mass="11007">MNVFSFSALRHWLLTYHSVSNGNGTADTAHRLQLSLSLSHSHSFSNDDRSEVDGSVVSMVSATSSSSRLLPPKERLREKSFQYCQRLIEQSDRSECVC</sequence>
<dbReference type="InterPro" id="IPR028222">
    <property type="entry name" value="AP5Z1"/>
</dbReference>
<dbReference type="PANTHER" id="PTHR46488:SF1">
    <property type="entry name" value="AP-5 COMPLEX SUBUNIT ZETA-1"/>
    <property type="match status" value="1"/>
</dbReference>
<gene>
    <name evidence="2" type="primary">LOC104945301</name>
</gene>
<dbReference type="PANTHER" id="PTHR46488">
    <property type="entry name" value="AP-5 COMPLEX SUBUNIT ZETA-1"/>
    <property type="match status" value="1"/>
</dbReference>
<dbReference type="GeneID" id="104945301"/>
<dbReference type="Proteomes" id="UP000504611">
    <property type="component" value="Unplaced"/>
</dbReference>